<dbReference type="GO" id="GO:0016301">
    <property type="term" value="F:kinase activity"/>
    <property type="evidence" value="ECO:0007669"/>
    <property type="project" value="UniProtKB-KW"/>
</dbReference>
<sequence>MSTREAVLGCAAKDVLDVGAGMIIVVTTKGDAARLVSKYRPRVPVLVVTNNERVARQCSPCSALYPYLVDTLPYTRDDIEFELMLEKATIYGCEQGLCQPGQEVVVVHGCVEADAESMPM</sequence>
<dbReference type="SUPFAM" id="SSF52935">
    <property type="entry name" value="PK C-terminal domain-like"/>
    <property type="match status" value="1"/>
</dbReference>
<comment type="caution">
    <text evidence="2">The sequence shown here is derived from an EMBL/GenBank/DDBJ whole genome shotgun (WGS) entry which is preliminary data.</text>
</comment>
<dbReference type="GO" id="GO:0030955">
    <property type="term" value="F:potassium ion binding"/>
    <property type="evidence" value="ECO:0007669"/>
    <property type="project" value="InterPro"/>
</dbReference>
<dbReference type="GO" id="GO:0004743">
    <property type="term" value="F:pyruvate kinase activity"/>
    <property type="evidence" value="ECO:0007669"/>
    <property type="project" value="InterPro"/>
</dbReference>
<dbReference type="Gene3D" id="3.40.1380.20">
    <property type="entry name" value="Pyruvate kinase, C-terminal domain"/>
    <property type="match status" value="1"/>
</dbReference>
<protein>
    <submittedName>
        <fullName evidence="2">Pyruvate kinase</fullName>
    </submittedName>
</protein>
<dbReference type="PANTHER" id="PTHR11817">
    <property type="entry name" value="PYRUVATE KINASE"/>
    <property type="match status" value="1"/>
</dbReference>
<evidence type="ECO:0000313" key="2">
    <source>
        <dbReference type="EMBL" id="GFH10858.1"/>
    </source>
</evidence>
<gene>
    <name evidence="2" type="ORF">HaLaN_06254</name>
</gene>
<name>A0A699YSY3_HAELA</name>
<dbReference type="InterPro" id="IPR015795">
    <property type="entry name" value="Pyrv_Knase_C"/>
</dbReference>
<keyword evidence="3" id="KW-1185">Reference proteome</keyword>
<dbReference type="InterPro" id="IPR036918">
    <property type="entry name" value="Pyrv_Knase_C_sf"/>
</dbReference>
<keyword evidence="2" id="KW-0418">Kinase</keyword>
<dbReference type="EMBL" id="BLLF01000354">
    <property type="protein sequence ID" value="GFH10858.1"/>
    <property type="molecule type" value="Genomic_DNA"/>
</dbReference>
<dbReference type="Pfam" id="PF02887">
    <property type="entry name" value="PK_C"/>
    <property type="match status" value="1"/>
</dbReference>
<keyword evidence="2" id="KW-0670">Pyruvate</keyword>
<keyword evidence="2" id="KW-0808">Transferase</keyword>
<dbReference type="InterPro" id="IPR001697">
    <property type="entry name" value="Pyr_Knase"/>
</dbReference>
<proteinExistence type="predicted"/>
<dbReference type="AlphaFoldDB" id="A0A699YSY3"/>
<dbReference type="Proteomes" id="UP000485058">
    <property type="component" value="Unassembled WGS sequence"/>
</dbReference>
<accession>A0A699YSY3</accession>
<dbReference type="GO" id="GO:0000287">
    <property type="term" value="F:magnesium ion binding"/>
    <property type="evidence" value="ECO:0007669"/>
    <property type="project" value="InterPro"/>
</dbReference>
<reference evidence="2 3" key="1">
    <citation type="submission" date="2020-02" db="EMBL/GenBank/DDBJ databases">
        <title>Draft genome sequence of Haematococcus lacustris strain NIES-144.</title>
        <authorList>
            <person name="Morimoto D."/>
            <person name="Nakagawa S."/>
            <person name="Yoshida T."/>
            <person name="Sawayama S."/>
        </authorList>
    </citation>
    <scope>NUCLEOTIDE SEQUENCE [LARGE SCALE GENOMIC DNA]</scope>
    <source>
        <strain evidence="2 3">NIES-144</strain>
    </source>
</reference>
<evidence type="ECO:0000313" key="3">
    <source>
        <dbReference type="Proteomes" id="UP000485058"/>
    </source>
</evidence>
<feature type="non-terminal residue" evidence="2">
    <location>
        <position position="120"/>
    </location>
</feature>
<organism evidence="2 3">
    <name type="scientific">Haematococcus lacustris</name>
    <name type="common">Green alga</name>
    <name type="synonym">Haematococcus pluvialis</name>
    <dbReference type="NCBI Taxonomy" id="44745"/>
    <lineage>
        <taxon>Eukaryota</taxon>
        <taxon>Viridiplantae</taxon>
        <taxon>Chlorophyta</taxon>
        <taxon>core chlorophytes</taxon>
        <taxon>Chlorophyceae</taxon>
        <taxon>CS clade</taxon>
        <taxon>Chlamydomonadales</taxon>
        <taxon>Haematococcaceae</taxon>
        <taxon>Haematococcus</taxon>
    </lineage>
</organism>
<evidence type="ECO:0000259" key="1">
    <source>
        <dbReference type="Pfam" id="PF02887"/>
    </source>
</evidence>
<feature type="domain" description="Pyruvate kinase C-terminal" evidence="1">
    <location>
        <begin position="5"/>
        <end position="111"/>
    </location>
</feature>